<dbReference type="Proteomes" id="UP000823629">
    <property type="component" value="Unassembled WGS sequence"/>
</dbReference>
<dbReference type="Gene3D" id="1.10.1510.10">
    <property type="entry name" value="Uncharacterised protein YqeY/AIM41 PF09424, N-terminal domain"/>
    <property type="match status" value="1"/>
</dbReference>
<reference evidence="1" key="2">
    <citation type="journal article" date="2021" name="PeerJ">
        <title>Extensive microbial diversity within the chicken gut microbiome revealed by metagenomics and culture.</title>
        <authorList>
            <person name="Gilroy R."/>
            <person name="Ravi A."/>
            <person name="Getino M."/>
            <person name="Pursley I."/>
            <person name="Horton D.L."/>
            <person name="Alikhan N.F."/>
            <person name="Baker D."/>
            <person name="Gharbi K."/>
            <person name="Hall N."/>
            <person name="Watson M."/>
            <person name="Adriaenssens E.M."/>
            <person name="Foster-Nyarko E."/>
            <person name="Jarju S."/>
            <person name="Secka A."/>
            <person name="Antonio M."/>
            <person name="Oren A."/>
            <person name="Chaudhuri R.R."/>
            <person name="La Ragione R."/>
            <person name="Hildebrand F."/>
            <person name="Pallen M.J."/>
        </authorList>
    </citation>
    <scope>NUCLEOTIDE SEQUENCE</scope>
    <source>
        <strain evidence="1">1748</strain>
    </source>
</reference>
<name>A0A9D9DA47_9BACL</name>
<dbReference type="PANTHER" id="PTHR28055:SF1">
    <property type="entry name" value="ALTERED INHERITANCE OF MITOCHONDRIA PROTEIN 41, MITOCHONDRIAL"/>
    <property type="match status" value="1"/>
</dbReference>
<reference evidence="1" key="1">
    <citation type="submission" date="2020-10" db="EMBL/GenBank/DDBJ databases">
        <authorList>
            <person name="Gilroy R."/>
        </authorList>
    </citation>
    <scope>NUCLEOTIDE SEQUENCE</scope>
    <source>
        <strain evidence="1">1748</strain>
    </source>
</reference>
<evidence type="ECO:0000313" key="1">
    <source>
        <dbReference type="EMBL" id="MBO8414657.1"/>
    </source>
</evidence>
<protein>
    <submittedName>
        <fullName evidence="1">GatB/YqeY domain-containing protein</fullName>
    </submittedName>
</protein>
<sequence length="143" mass="16555">MLLDEINKAKLTAFKNRDNVARGALSVLYSKCFELVVENRSKGVQTEDKDLYRIITKFIKELEDEKQMYVNNSRPDKVEEISHQIEAVSLFKPQLMSEAEVRQIIEKLADKSIKNIMSTFKKDYDGKADMAMVSRLAKEYQAK</sequence>
<dbReference type="GO" id="GO:0016884">
    <property type="term" value="F:carbon-nitrogen ligase activity, with glutamine as amido-N-donor"/>
    <property type="evidence" value="ECO:0007669"/>
    <property type="project" value="InterPro"/>
</dbReference>
<dbReference type="InterPro" id="IPR003789">
    <property type="entry name" value="Asn/Gln_tRNA_amidoTrase-B-like"/>
</dbReference>
<accession>A0A9D9DA47</accession>
<dbReference type="InterPro" id="IPR042184">
    <property type="entry name" value="YqeY/Aim41_N"/>
</dbReference>
<organism evidence="1 2">
    <name type="scientific">Candidatus Scatoplasma merdavium</name>
    <dbReference type="NCBI Taxonomy" id="2840932"/>
    <lineage>
        <taxon>Bacteria</taxon>
        <taxon>Bacillati</taxon>
        <taxon>Bacillota</taxon>
        <taxon>Bacilli</taxon>
        <taxon>Bacillales</taxon>
        <taxon>Candidatus Scatoplasma</taxon>
    </lineage>
</organism>
<dbReference type="SUPFAM" id="SSF89095">
    <property type="entry name" value="GatB/YqeY motif"/>
    <property type="match status" value="1"/>
</dbReference>
<evidence type="ECO:0000313" key="2">
    <source>
        <dbReference type="Proteomes" id="UP000823629"/>
    </source>
</evidence>
<dbReference type="EMBL" id="JADING010000123">
    <property type="protein sequence ID" value="MBO8414657.1"/>
    <property type="molecule type" value="Genomic_DNA"/>
</dbReference>
<gene>
    <name evidence="1" type="ORF">IAC78_04235</name>
</gene>
<dbReference type="Gene3D" id="1.10.10.410">
    <property type="match status" value="1"/>
</dbReference>
<dbReference type="InterPro" id="IPR019004">
    <property type="entry name" value="YqeY/Aim41"/>
</dbReference>
<dbReference type="InterPro" id="IPR023168">
    <property type="entry name" value="GatB_Yqey_C_2"/>
</dbReference>
<dbReference type="PANTHER" id="PTHR28055">
    <property type="entry name" value="ALTERED INHERITANCE OF MITOCHONDRIA PROTEIN 41, MITOCHONDRIAL"/>
    <property type="match status" value="1"/>
</dbReference>
<proteinExistence type="predicted"/>
<dbReference type="AlphaFoldDB" id="A0A9D9DA47"/>
<dbReference type="Pfam" id="PF09424">
    <property type="entry name" value="YqeY"/>
    <property type="match status" value="1"/>
</dbReference>
<comment type="caution">
    <text evidence="1">The sequence shown here is derived from an EMBL/GenBank/DDBJ whole genome shotgun (WGS) entry which is preliminary data.</text>
</comment>